<feature type="region of interest" description="C-terminal hotdog fold" evidence="7">
    <location>
        <begin position="1408"/>
        <end position="1557"/>
    </location>
</feature>
<feature type="compositionally biased region" description="Polar residues" evidence="8">
    <location>
        <begin position="1605"/>
        <end position="1619"/>
    </location>
</feature>
<dbReference type="Gene3D" id="3.10.129.110">
    <property type="entry name" value="Polyketide synthase dehydratase"/>
    <property type="match status" value="1"/>
</dbReference>
<dbReference type="Pfam" id="PF00698">
    <property type="entry name" value="Acyl_transf_1"/>
    <property type="match status" value="1"/>
</dbReference>
<dbReference type="GO" id="GO:0008236">
    <property type="term" value="F:serine-type peptidase activity"/>
    <property type="evidence" value="ECO:0007669"/>
    <property type="project" value="InterPro"/>
</dbReference>
<evidence type="ECO:0000256" key="7">
    <source>
        <dbReference type="PROSITE-ProRule" id="PRU01363"/>
    </source>
</evidence>
<dbReference type="PROSITE" id="PS50075">
    <property type="entry name" value="CARRIER"/>
    <property type="match status" value="2"/>
</dbReference>
<dbReference type="SMART" id="SM00827">
    <property type="entry name" value="PKS_AT"/>
    <property type="match status" value="1"/>
</dbReference>
<reference evidence="12" key="1">
    <citation type="submission" date="2019-04" db="EMBL/GenBank/DDBJ databases">
        <title>Sequencing of skin fungus with MAO and IRED activity.</title>
        <authorList>
            <person name="Marsaioli A.J."/>
            <person name="Bonatto J.M.C."/>
            <person name="Reis Junior O."/>
        </authorList>
    </citation>
    <scope>NUCLEOTIDE SEQUENCE</scope>
    <source>
        <strain evidence="12">30M1</strain>
    </source>
</reference>
<keyword evidence="4" id="KW-0489">Methyltransferase</keyword>
<name>A0A9P4T3R9_CURKU</name>
<dbReference type="GO" id="GO:0044550">
    <property type="term" value="P:secondary metabolite biosynthetic process"/>
    <property type="evidence" value="ECO:0007669"/>
    <property type="project" value="TreeGrafter"/>
</dbReference>
<dbReference type="GO" id="GO:0008168">
    <property type="term" value="F:methyltransferase activity"/>
    <property type="evidence" value="ECO:0007669"/>
    <property type="project" value="UniProtKB-KW"/>
</dbReference>
<evidence type="ECO:0000259" key="9">
    <source>
        <dbReference type="PROSITE" id="PS50075"/>
    </source>
</evidence>
<keyword evidence="2" id="KW-0596">Phosphopantetheine</keyword>
<comment type="pathway">
    <text evidence="1">Secondary metabolite biosynthesis.</text>
</comment>
<evidence type="ECO:0000313" key="12">
    <source>
        <dbReference type="EMBL" id="KAF2994037.1"/>
    </source>
</evidence>
<dbReference type="InterPro" id="IPR001375">
    <property type="entry name" value="Peptidase_S9_cat"/>
</dbReference>
<dbReference type="InterPro" id="IPR016039">
    <property type="entry name" value="Thiolase-like"/>
</dbReference>
<dbReference type="GO" id="GO:0032259">
    <property type="term" value="P:methylation"/>
    <property type="evidence" value="ECO:0007669"/>
    <property type="project" value="UniProtKB-KW"/>
</dbReference>
<dbReference type="Pfam" id="PF21089">
    <property type="entry name" value="PKS_DH_N"/>
    <property type="match status" value="1"/>
</dbReference>
<proteinExistence type="predicted"/>
<feature type="domain" description="Carrier" evidence="9">
    <location>
        <begin position="1720"/>
        <end position="1796"/>
    </location>
</feature>
<feature type="region of interest" description="N-terminal hotdog fold" evidence="7">
    <location>
        <begin position="1253"/>
        <end position="1379"/>
    </location>
</feature>
<dbReference type="Gene3D" id="3.30.70.3290">
    <property type="match status" value="1"/>
</dbReference>
<dbReference type="InterPro" id="IPR029058">
    <property type="entry name" value="AB_hydrolase_fold"/>
</dbReference>
<dbReference type="Pfam" id="PF00109">
    <property type="entry name" value="ketoacyl-synt"/>
    <property type="match status" value="1"/>
</dbReference>
<dbReference type="InterPro" id="IPR018201">
    <property type="entry name" value="Ketoacyl_synth_AS"/>
</dbReference>
<dbReference type="InterPro" id="IPR014043">
    <property type="entry name" value="Acyl_transferase_dom"/>
</dbReference>
<evidence type="ECO:0000256" key="1">
    <source>
        <dbReference type="ARBA" id="ARBA00005179"/>
    </source>
</evidence>
<dbReference type="PANTHER" id="PTHR43775:SF21">
    <property type="entry name" value="NON-REDUCING POLYKETIDE SYNTHASE AUSA-RELATED"/>
    <property type="match status" value="1"/>
</dbReference>
<dbReference type="Gene3D" id="1.10.1200.10">
    <property type="entry name" value="ACP-like"/>
    <property type="match status" value="2"/>
</dbReference>
<dbReference type="PROSITE" id="PS52004">
    <property type="entry name" value="KS3_2"/>
    <property type="match status" value="1"/>
</dbReference>
<gene>
    <name evidence="12" type="ORF">E8E13_000146</name>
</gene>
<dbReference type="InterPro" id="IPR032088">
    <property type="entry name" value="SAT"/>
</dbReference>
<dbReference type="InterPro" id="IPR014031">
    <property type="entry name" value="Ketoacyl_synth_C"/>
</dbReference>
<feature type="domain" description="PKS/mFAS DH" evidence="11">
    <location>
        <begin position="1253"/>
        <end position="1557"/>
    </location>
</feature>
<dbReference type="Pfam" id="PF00326">
    <property type="entry name" value="Peptidase_S9"/>
    <property type="match status" value="1"/>
</dbReference>
<dbReference type="InterPro" id="IPR013094">
    <property type="entry name" value="AB_hydrolase_3"/>
</dbReference>
<keyword evidence="3" id="KW-0597">Phosphoprotein</keyword>
<dbReference type="Gene3D" id="3.40.50.1820">
    <property type="entry name" value="alpha/beta hydrolase"/>
    <property type="match status" value="1"/>
</dbReference>
<dbReference type="Pfam" id="PF14765">
    <property type="entry name" value="PS-DH"/>
    <property type="match status" value="1"/>
</dbReference>
<evidence type="ECO:0000256" key="3">
    <source>
        <dbReference type="ARBA" id="ARBA00022553"/>
    </source>
</evidence>
<dbReference type="InterPro" id="IPR036736">
    <property type="entry name" value="ACP-like_sf"/>
</dbReference>
<evidence type="ECO:0000256" key="8">
    <source>
        <dbReference type="SAM" id="MobiDB-lite"/>
    </source>
</evidence>
<dbReference type="PROSITE" id="PS52019">
    <property type="entry name" value="PKS_MFAS_DH"/>
    <property type="match status" value="1"/>
</dbReference>
<dbReference type="SUPFAM" id="SSF55048">
    <property type="entry name" value="Probable ACP-binding domain of malonyl-CoA ACP transacylase"/>
    <property type="match status" value="1"/>
</dbReference>
<dbReference type="Proteomes" id="UP000801428">
    <property type="component" value="Unassembled WGS sequence"/>
</dbReference>
<evidence type="ECO:0000259" key="11">
    <source>
        <dbReference type="PROSITE" id="PS52019"/>
    </source>
</evidence>
<dbReference type="InterPro" id="IPR050091">
    <property type="entry name" value="PKS_NRPS_Biosynth_Enz"/>
</dbReference>
<dbReference type="InterPro" id="IPR014030">
    <property type="entry name" value="Ketoacyl_synth_N"/>
</dbReference>
<organism evidence="12 13">
    <name type="scientific">Curvularia kusanoi</name>
    <name type="common">Cochliobolus kusanoi</name>
    <dbReference type="NCBI Taxonomy" id="90978"/>
    <lineage>
        <taxon>Eukaryota</taxon>
        <taxon>Fungi</taxon>
        <taxon>Dikarya</taxon>
        <taxon>Ascomycota</taxon>
        <taxon>Pezizomycotina</taxon>
        <taxon>Dothideomycetes</taxon>
        <taxon>Pleosporomycetidae</taxon>
        <taxon>Pleosporales</taxon>
        <taxon>Pleosporineae</taxon>
        <taxon>Pleosporaceae</taxon>
        <taxon>Curvularia</taxon>
    </lineage>
</organism>
<feature type="active site" description="Proton acceptor; for dehydratase activity" evidence="7">
    <location>
        <position position="1284"/>
    </location>
</feature>
<dbReference type="SMART" id="SM00825">
    <property type="entry name" value="PKS_KS"/>
    <property type="match status" value="1"/>
</dbReference>
<dbReference type="PROSITE" id="PS00012">
    <property type="entry name" value="PHOSPHOPANTETHEINE"/>
    <property type="match status" value="1"/>
</dbReference>
<dbReference type="EMBL" id="SWKU01000044">
    <property type="protein sequence ID" value="KAF2994037.1"/>
    <property type="molecule type" value="Genomic_DNA"/>
</dbReference>
<dbReference type="GO" id="GO:0006633">
    <property type="term" value="P:fatty acid biosynthetic process"/>
    <property type="evidence" value="ECO:0007669"/>
    <property type="project" value="InterPro"/>
</dbReference>
<dbReference type="GO" id="GO:0004312">
    <property type="term" value="F:fatty acid synthase activity"/>
    <property type="evidence" value="ECO:0007669"/>
    <property type="project" value="TreeGrafter"/>
</dbReference>
<dbReference type="InterPro" id="IPR009081">
    <property type="entry name" value="PP-bd_ACP"/>
</dbReference>
<dbReference type="InterPro" id="IPR001227">
    <property type="entry name" value="Ac_transferase_dom_sf"/>
</dbReference>
<dbReference type="Pfam" id="PF16073">
    <property type="entry name" value="SAT"/>
    <property type="match status" value="1"/>
</dbReference>
<dbReference type="InterPro" id="IPR049551">
    <property type="entry name" value="PKS_DH_C"/>
</dbReference>
<dbReference type="GO" id="GO:0004315">
    <property type="term" value="F:3-oxoacyl-[acyl-carrier-protein] synthase activity"/>
    <property type="evidence" value="ECO:0007669"/>
    <property type="project" value="InterPro"/>
</dbReference>
<dbReference type="PROSITE" id="PS00606">
    <property type="entry name" value="KS3_1"/>
    <property type="match status" value="1"/>
</dbReference>
<dbReference type="SMART" id="SM00823">
    <property type="entry name" value="PKS_PP"/>
    <property type="match status" value="2"/>
</dbReference>
<dbReference type="InterPro" id="IPR020841">
    <property type="entry name" value="PKS_Beta-ketoAc_synthase_dom"/>
</dbReference>
<evidence type="ECO:0000256" key="5">
    <source>
        <dbReference type="ARBA" id="ARBA00022679"/>
    </source>
</evidence>
<dbReference type="SUPFAM" id="SSF52151">
    <property type="entry name" value="FabD/lysophospholipase-like"/>
    <property type="match status" value="1"/>
</dbReference>
<keyword evidence="13" id="KW-1185">Reference proteome</keyword>
<evidence type="ECO:0000256" key="6">
    <source>
        <dbReference type="ARBA" id="ARBA00023268"/>
    </source>
</evidence>
<evidence type="ECO:0000256" key="2">
    <source>
        <dbReference type="ARBA" id="ARBA00022450"/>
    </source>
</evidence>
<dbReference type="OrthoDB" id="429813at2759"/>
<dbReference type="Pfam" id="PF00550">
    <property type="entry name" value="PP-binding"/>
    <property type="match status" value="1"/>
</dbReference>
<dbReference type="InterPro" id="IPR020806">
    <property type="entry name" value="PKS_PP-bd"/>
</dbReference>
<feature type="compositionally biased region" description="Low complexity" evidence="8">
    <location>
        <begin position="1594"/>
        <end position="1604"/>
    </location>
</feature>
<accession>A0A9P4T3R9</accession>
<dbReference type="InterPro" id="IPR049900">
    <property type="entry name" value="PKS_mFAS_DH"/>
</dbReference>
<keyword evidence="5" id="KW-0808">Transferase</keyword>
<dbReference type="CDD" id="cd00833">
    <property type="entry name" value="PKS"/>
    <property type="match status" value="1"/>
</dbReference>
<sequence length="2183" mass="237981">MDLPSVLLFGPQTKLPDKEQSHAVRAFLTKSPKLQKFLAAIKELSSVWEQLLLFDPALDRVPARSSISMITQWLEDESVSEFPSKNNSLCTPLTVIIQIVQYFQYLERLSLSHKQVTAAIATGGIQGFCTGILPALAISSSRDENEILSNAAVAVRLALCIGAYVDLNREVNASEMACIVVRCKAPASVESIPTLLQPWQDAFLSVVYDQDTVTVTARKCDLSQLEAFLSERDCSVRNVAIEGCFHSFLNKGALKQIETLCKASSLFDLRVASFLRVPVRTNVNGQHISEGSLSLVAASTLLTEVSDWHTTVSKTAQDIGYGANVTIFGLSDVIPPSVQRKWQLRVARAWRVSSEMSSKSISLYPPHAIAIVGMSAKYAGVDSLDDFWNLVASGKSMCTEVPPRRWSTERLRRSKPGSKFYGNFLHDLDAFDHKFFNKSSKEAAAMDPQQRLLLEASYQALESSGYFTESQPPEDIGCFIGVATTDYHDNITSHPPTAYSALGELRAFLCGRISYHFGWTGPSMTFDTACSASMVAIDAACRAIQTGQCARALAGGVSANTSPNLWDNLQAASFLSPTGPTKPFDERADGYCRGEGVGLVVLKSLAEAVRDDDFIMGVISATGVNQAKNETYITVPHGPSQAQLYKKVISDSAREPDDFSYVETHGTGTQKGDPAEMESLRKTFETPSRCDALRIGSVKGNIGHCEAASGVASVIKTVLMMQQGFIPPLANFQKLNSKISSLDAEKLSIPKTLIPWDSNSKVALINNYGAAGSNAALVLCQPPAAPRTPSNTSKLTRIPISISANSEESFAAYCRALRAWILHSPVASSPDFLPNLAYNLSRKENRALRLTCATTVSSVTELVEKLDDMKPGFTLRERPTILVFGGQNSDRVNLSLDVYHGVHEFRKHLDHCDRIIESAGYDSIFPAIFQDGPVSDIVVLHCMFLAIQYACAKTWISCGISPSAVIGHSFGQLTAYCISGVLSLADTVRLVAGRARLMQKYWGEEPGSMVAVDTNSTATHSIVDKLASDGFTAEIACYNGPSNHVLVGSCAAMDKVEQWCSLKSVRYKRLPVTNGFHSEFTEPLIPGLRELAQGLTINEANIPLETCSQGAAWDIVTPTLIADHTRAPVYFQDAVRRIESRFGQCSWLEAGSASSITSMVRRIATIGGSEHTFHPVKLNDKNALDNLADTICNLIPVCPQATFWAFNKSQHGQYCALNLPPYQFEKHRHWLDWKDHAHPPQDMVLPPPASTTPRLLECVRSDDREARFVISSQNDEFEAFVKGHEVLNQPLCPADLYIELVLRAVRQLFPQVISRVPSIEQLSIITPLGINPTQQLYLDLDRQTESSRWKFIFTSHSQANSQLAITHATGTIEIASRTSPTTLEAEFARYEQLLGQARAATLLADPEADGMRGPFIYKAFSKVVRYAHYYQGVQAIASKNNEVAARIFLPLASTSSADMVLDPALIDNFVQVAGIKVNCLNHCPPGQIFICGNIDKIQTRYGIFEKSESQSWHVTAYCTPVGDREYKNDIYVFTEHGTLAMIILGVQFKRVAIASLAKILANSNFSWPSSSQRLPPHSDGLSIPSIILPTAAGSSSSSSPSSSPFQRSGTSTPMTQDSDTILSRANIDVKCKTAKLVAEQLDMTAPVAVNTMLGDYGLDSLMAVELRAEVERAFDIRLAPDDISSAITLSELTSLVFQKIVPIDETIQPSTPAAITTSPEAPAGLEGRLAGIVREQLETTAALQSSTVLEDLCLDSLLSIELKSAIENACGVTLRSDAISPGITFDDLVKLVASQCKASSPPDTGASQQIPATGIKVSQKLVNVASNAKRRPGNRMKTILFHTTADRTQLYADIYLPDLSEADSTSSNPRSIALMIHGGGFSMLSRRDIRPKQTALLLANGFLPVSIDYRLCPEVSILESIQDVCTALKWAREDLPALDLSVPGLRISGEKVAVIGWSTGGTIALQLGFASLAAGIKPPDATLAFYCPSNFEDAFWTRPNFPKHADVHASSLGSSSINILEGVRDTPITQYNIDAKKAALGGWLAPSDARSRIVLHMNMAAQMLPIILHGLPSESAARAQGRAPADFVKLPQPSPEEVVSISPYSQIVRGNYHTPTFLIHGTEDDLIPCNQPKMVYEALRERGVDAGLRIVDGAEHLFDLYRPNGMEWDVVMDGYQFLFDRSR</sequence>
<dbReference type="InterPro" id="IPR042104">
    <property type="entry name" value="PKS_dehydratase_sf"/>
</dbReference>
<dbReference type="SUPFAM" id="SSF53901">
    <property type="entry name" value="Thiolase-like"/>
    <property type="match status" value="1"/>
</dbReference>
<dbReference type="Gene3D" id="3.40.366.10">
    <property type="entry name" value="Malonyl-Coenzyme A Acyl Carrier Protein, domain 2"/>
    <property type="match status" value="2"/>
</dbReference>
<feature type="domain" description="Ketosynthase family 3 (KS3)" evidence="10">
    <location>
        <begin position="366"/>
        <end position="781"/>
    </location>
</feature>
<feature type="active site" description="Proton donor; for dehydratase activity" evidence="7">
    <location>
        <position position="1467"/>
    </location>
</feature>
<dbReference type="InterPro" id="IPR016035">
    <property type="entry name" value="Acyl_Trfase/lysoPLipase"/>
</dbReference>
<dbReference type="InterPro" id="IPR016036">
    <property type="entry name" value="Malonyl_transacylase_ACP-bd"/>
</dbReference>
<dbReference type="InterPro" id="IPR006162">
    <property type="entry name" value="Ppantetheine_attach_site"/>
</dbReference>
<evidence type="ECO:0000256" key="4">
    <source>
        <dbReference type="ARBA" id="ARBA00022603"/>
    </source>
</evidence>
<feature type="domain" description="Carrier" evidence="9">
    <location>
        <begin position="1624"/>
        <end position="1700"/>
    </location>
</feature>
<keyword evidence="6" id="KW-0511">Multifunctional enzyme</keyword>
<evidence type="ECO:0000313" key="13">
    <source>
        <dbReference type="Proteomes" id="UP000801428"/>
    </source>
</evidence>
<comment type="caution">
    <text evidence="12">The sequence shown here is derived from an EMBL/GenBank/DDBJ whole genome shotgun (WGS) entry which is preliminary data.</text>
</comment>
<dbReference type="PANTHER" id="PTHR43775">
    <property type="entry name" value="FATTY ACID SYNTHASE"/>
    <property type="match status" value="1"/>
</dbReference>
<protein>
    <submittedName>
        <fullName evidence="12">T1pks</fullName>
    </submittedName>
</protein>
<feature type="region of interest" description="Disordered" evidence="8">
    <location>
        <begin position="1591"/>
        <end position="1619"/>
    </location>
</feature>
<dbReference type="GO" id="GO:0006508">
    <property type="term" value="P:proteolysis"/>
    <property type="evidence" value="ECO:0007669"/>
    <property type="project" value="InterPro"/>
</dbReference>
<dbReference type="SUPFAM" id="SSF47336">
    <property type="entry name" value="ACP-like"/>
    <property type="match status" value="2"/>
</dbReference>
<dbReference type="GO" id="GO:0031177">
    <property type="term" value="F:phosphopantetheine binding"/>
    <property type="evidence" value="ECO:0007669"/>
    <property type="project" value="InterPro"/>
</dbReference>
<dbReference type="Gene3D" id="3.40.47.10">
    <property type="match status" value="1"/>
</dbReference>
<dbReference type="InterPro" id="IPR049552">
    <property type="entry name" value="PKS_DH_N"/>
</dbReference>
<dbReference type="Pfam" id="PF07859">
    <property type="entry name" value="Abhydrolase_3"/>
    <property type="match status" value="1"/>
</dbReference>
<dbReference type="SUPFAM" id="SSF53474">
    <property type="entry name" value="alpha/beta-Hydrolases"/>
    <property type="match status" value="1"/>
</dbReference>
<evidence type="ECO:0000259" key="10">
    <source>
        <dbReference type="PROSITE" id="PS52004"/>
    </source>
</evidence>
<dbReference type="Pfam" id="PF02801">
    <property type="entry name" value="Ketoacyl-synt_C"/>
    <property type="match status" value="1"/>
</dbReference>